<reference evidence="2" key="1">
    <citation type="journal article" date="2019" name="Int. J. Syst. Evol. Microbiol.">
        <title>The Global Catalogue of Microorganisms (GCM) 10K type strain sequencing project: providing services to taxonomists for standard genome sequencing and annotation.</title>
        <authorList>
            <consortium name="The Broad Institute Genomics Platform"/>
            <consortium name="The Broad Institute Genome Sequencing Center for Infectious Disease"/>
            <person name="Wu L."/>
            <person name="Ma J."/>
        </authorList>
    </citation>
    <scope>NUCLEOTIDE SEQUENCE [LARGE SCALE GENOMIC DNA]</scope>
    <source>
        <strain evidence="2">KCTC 3950</strain>
    </source>
</reference>
<dbReference type="EMBL" id="JBHUME010000015">
    <property type="protein sequence ID" value="MFD2614907.1"/>
    <property type="molecule type" value="Genomic_DNA"/>
</dbReference>
<evidence type="ECO:0000313" key="1">
    <source>
        <dbReference type="EMBL" id="MFD2614907.1"/>
    </source>
</evidence>
<sequence length="107" mass="12505">MINKLLIKHVTGRMLLNTAAEELAFTHETAGEQWRFTVQGVPAETGKMICSYEDELNLFYMQENAEGQQFNKCWYYGKQTPEVIYDEAARLLSIQLDSRKFYTNERV</sequence>
<evidence type="ECO:0000313" key="2">
    <source>
        <dbReference type="Proteomes" id="UP001597541"/>
    </source>
</evidence>
<organism evidence="1 2">
    <name type="scientific">Paenibacillus gansuensis</name>
    <dbReference type="NCBI Taxonomy" id="306542"/>
    <lineage>
        <taxon>Bacteria</taxon>
        <taxon>Bacillati</taxon>
        <taxon>Bacillota</taxon>
        <taxon>Bacilli</taxon>
        <taxon>Bacillales</taxon>
        <taxon>Paenibacillaceae</taxon>
        <taxon>Paenibacillus</taxon>
    </lineage>
</organism>
<keyword evidence="2" id="KW-1185">Reference proteome</keyword>
<gene>
    <name evidence="1" type="ORF">ACFSUF_21050</name>
</gene>
<accession>A0ABW5PLG7</accession>
<name>A0ABW5PLG7_9BACL</name>
<comment type="caution">
    <text evidence="1">The sequence shown here is derived from an EMBL/GenBank/DDBJ whole genome shotgun (WGS) entry which is preliminary data.</text>
</comment>
<protein>
    <submittedName>
        <fullName evidence="1">Uncharacterized protein</fullName>
    </submittedName>
</protein>
<dbReference type="Proteomes" id="UP001597541">
    <property type="component" value="Unassembled WGS sequence"/>
</dbReference>
<dbReference type="RefSeq" id="WP_377606288.1">
    <property type="nucleotide sequence ID" value="NZ_JBHUME010000015.1"/>
</dbReference>
<proteinExistence type="predicted"/>